<keyword evidence="3" id="KW-1185">Reference proteome</keyword>
<dbReference type="RefSeq" id="WP_258731613.1">
    <property type="nucleotide sequence ID" value="NZ_JANTHZ010000002.1"/>
</dbReference>
<dbReference type="InterPro" id="IPR015168">
    <property type="entry name" value="SsuA/THI5"/>
</dbReference>
<evidence type="ECO:0000259" key="1">
    <source>
        <dbReference type="Pfam" id="PF09084"/>
    </source>
</evidence>
<name>A0A9X2PHK1_9HYPH</name>
<dbReference type="InterPro" id="IPR027939">
    <property type="entry name" value="NMT1/THI5"/>
</dbReference>
<dbReference type="AlphaFoldDB" id="A0A9X2PHK1"/>
<dbReference type="EMBL" id="JANTHZ010000002">
    <property type="protein sequence ID" value="MCS0494593.1"/>
    <property type="molecule type" value="Genomic_DNA"/>
</dbReference>
<dbReference type="Gene3D" id="3.40.190.10">
    <property type="entry name" value="Periplasmic binding protein-like II"/>
    <property type="match status" value="2"/>
</dbReference>
<proteinExistence type="predicted"/>
<accession>A0A9X2PHK1</accession>
<protein>
    <submittedName>
        <fullName evidence="2">ABC transporter substrate-binding protein</fullName>
    </submittedName>
</protein>
<dbReference type="SUPFAM" id="SSF53850">
    <property type="entry name" value="Periplasmic binding protein-like II"/>
    <property type="match status" value="1"/>
</dbReference>
<sequence length="318" mass="33794">MIAASTLAMVQNASADPALSLRLNWKMKGEFAPFIVAAEKGFFKDEGLDLDVKEGSGATLAIQSVATGKDAFAYVPSVQLIQAVNKGVPIKAVATVSKVDSMGFVARPGVTLATPKDLEGKKVEIAASSTFHNIWDAFARKNGIDASKVDVVSVNPGARFGLLLSGKVDILADIFITNELPVLASQTPEKLQSLAVGDFGFPIIGYTLITTNEMIEKHPDEVKKFVAAARKGFEFTREHPEEAAKIASAAYPAQLPDGPTRGQVDALDSFLSQGSPKALFVGSDEGWQNTLDILAAAGVIDEKKAPSDYYTNAFVSEK</sequence>
<evidence type="ECO:0000313" key="3">
    <source>
        <dbReference type="Proteomes" id="UP001151088"/>
    </source>
</evidence>
<comment type="caution">
    <text evidence="2">The sequence shown here is derived from an EMBL/GenBank/DDBJ whole genome shotgun (WGS) entry which is preliminary data.</text>
</comment>
<dbReference type="PANTHER" id="PTHR31528:SF15">
    <property type="entry name" value="RIBOFLAVIN-BINDING PROTEIN RIBY"/>
    <property type="match status" value="1"/>
</dbReference>
<gene>
    <name evidence="2" type="ORF">NVS89_05745</name>
</gene>
<dbReference type="Pfam" id="PF09084">
    <property type="entry name" value="NMT1"/>
    <property type="match status" value="1"/>
</dbReference>
<reference evidence="2" key="1">
    <citation type="submission" date="2022-08" db="EMBL/GenBank/DDBJ databases">
        <authorList>
            <person name="Li F."/>
        </authorList>
    </citation>
    <scope>NUCLEOTIDE SEQUENCE</scope>
    <source>
        <strain evidence="2">MQZ15Z-1</strain>
    </source>
</reference>
<dbReference type="Proteomes" id="UP001151088">
    <property type="component" value="Unassembled WGS sequence"/>
</dbReference>
<evidence type="ECO:0000313" key="2">
    <source>
        <dbReference type="EMBL" id="MCS0494593.1"/>
    </source>
</evidence>
<feature type="domain" description="SsuA/THI5-like" evidence="1">
    <location>
        <begin position="30"/>
        <end position="243"/>
    </location>
</feature>
<dbReference type="PANTHER" id="PTHR31528">
    <property type="entry name" value="4-AMINO-5-HYDROXYMETHYL-2-METHYLPYRIMIDINE PHOSPHATE SYNTHASE THI11-RELATED"/>
    <property type="match status" value="1"/>
</dbReference>
<dbReference type="GO" id="GO:0009228">
    <property type="term" value="P:thiamine biosynthetic process"/>
    <property type="evidence" value="ECO:0007669"/>
    <property type="project" value="InterPro"/>
</dbReference>
<organism evidence="2 3">
    <name type="scientific">Ancylobacter mangrovi</name>
    <dbReference type="NCBI Taxonomy" id="2972472"/>
    <lineage>
        <taxon>Bacteria</taxon>
        <taxon>Pseudomonadati</taxon>
        <taxon>Pseudomonadota</taxon>
        <taxon>Alphaproteobacteria</taxon>
        <taxon>Hyphomicrobiales</taxon>
        <taxon>Xanthobacteraceae</taxon>
        <taxon>Ancylobacter</taxon>
    </lineage>
</organism>